<reference evidence="1" key="1">
    <citation type="submission" date="2020-04" db="EMBL/GenBank/DDBJ databases">
        <authorList>
            <person name="Chiriac C."/>
            <person name="Salcher M."/>
            <person name="Ghai R."/>
            <person name="Kavagutti S V."/>
        </authorList>
    </citation>
    <scope>NUCLEOTIDE SEQUENCE</scope>
</reference>
<dbReference type="EMBL" id="LR796213">
    <property type="protein sequence ID" value="CAB4127535.1"/>
    <property type="molecule type" value="Genomic_DNA"/>
</dbReference>
<evidence type="ECO:0000313" key="1">
    <source>
        <dbReference type="EMBL" id="CAB4127535.1"/>
    </source>
</evidence>
<proteinExistence type="predicted"/>
<sequence length="211" mass="24550">MTTLQSYITTTRRLLHDANANFWSDQELTDYINDARNRLVRDTGVNRLIQNSTVVQGQEVYTFSSLPQGSLTLDIVNFNLYWGNSRVPLRYQPWTQFNSQLRYWQNYIGRPICYSIYGSQSFYVGPVPDQTYQIELDTIVQPTDLVALSDTETIPLPYTQPIPYYAAGTAKYKEQSYGEAEIFKQEYLKKVQNALATSFQRRIPDVYNQVY</sequence>
<gene>
    <name evidence="1" type="ORF">UFOVP95_5</name>
</gene>
<dbReference type="InterPro" id="IPR056209">
    <property type="entry name" value="SU10_adaptor"/>
</dbReference>
<accession>A0A6J5L1P2</accession>
<name>A0A6J5L1P2_9CAUD</name>
<organism evidence="1">
    <name type="scientific">uncultured Caudovirales phage</name>
    <dbReference type="NCBI Taxonomy" id="2100421"/>
    <lineage>
        <taxon>Viruses</taxon>
        <taxon>Duplodnaviria</taxon>
        <taxon>Heunggongvirae</taxon>
        <taxon>Uroviricota</taxon>
        <taxon>Caudoviricetes</taxon>
        <taxon>Peduoviridae</taxon>
        <taxon>Maltschvirus</taxon>
        <taxon>Maltschvirus maltsch</taxon>
    </lineage>
</organism>
<protein>
    <submittedName>
        <fullName evidence="1">Uncharacterized protein</fullName>
    </submittedName>
</protein>
<dbReference type="Pfam" id="PF24175">
    <property type="entry name" value="SU10_adaptor"/>
    <property type="match status" value="1"/>
</dbReference>